<evidence type="ECO:0000313" key="7">
    <source>
        <dbReference type="EMBL" id="TWT51434.1"/>
    </source>
</evidence>
<dbReference type="EMBL" id="SJPI01000002">
    <property type="protein sequence ID" value="TWT51434.1"/>
    <property type="molecule type" value="Genomic_DNA"/>
</dbReference>
<evidence type="ECO:0000256" key="2">
    <source>
        <dbReference type="ARBA" id="ARBA00022741"/>
    </source>
</evidence>
<protein>
    <submittedName>
        <fullName evidence="7">Serine/threonine-protein kinase PknL</fullName>
        <ecNumber evidence="7">2.7.11.1</ecNumber>
    </submittedName>
</protein>
<dbReference type="Pfam" id="PF00069">
    <property type="entry name" value="Pkinase"/>
    <property type="match status" value="1"/>
</dbReference>
<feature type="domain" description="Protein kinase" evidence="6">
    <location>
        <begin position="111"/>
        <end position="378"/>
    </location>
</feature>
<dbReference type="PANTHER" id="PTHR43289:SF6">
    <property type="entry name" value="SERINE_THREONINE-PROTEIN KINASE NEKL-3"/>
    <property type="match status" value="1"/>
</dbReference>
<dbReference type="SMART" id="SM00220">
    <property type="entry name" value="S_TKc"/>
    <property type="match status" value="1"/>
</dbReference>
<proteinExistence type="predicted"/>
<reference evidence="7 8" key="1">
    <citation type="submission" date="2019-02" db="EMBL/GenBank/DDBJ databases">
        <title>Deep-cultivation of Planctomycetes and their phenomic and genomic characterization uncovers novel biology.</title>
        <authorList>
            <person name="Wiegand S."/>
            <person name="Jogler M."/>
            <person name="Boedeker C."/>
            <person name="Pinto D."/>
            <person name="Vollmers J."/>
            <person name="Rivas-Marin E."/>
            <person name="Kohn T."/>
            <person name="Peeters S.H."/>
            <person name="Heuer A."/>
            <person name="Rast P."/>
            <person name="Oberbeckmann S."/>
            <person name="Bunk B."/>
            <person name="Jeske O."/>
            <person name="Meyerdierks A."/>
            <person name="Storesund J.E."/>
            <person name="Kallscheuer N."/>
            <person name="Luecker S."/>
            <person name="Lage O.M."/>
            <person name="Pohl T."/>
            <person name="Merkel B.J."/>
            <person name="Hornburger P."/>
            <person name="Mueller R.-W."/>
            <person name="Bruemmer F."/>
            <person name="Labrenz M."/>
            <person name="Spormann A.M."/>
            <person name="Op Den Camp H."/>
            <person name="Overmann J."/>
            <person name="Amann R."/>
            <person name="Jetten M.S.M."/>
            <person name="Mascher T."/>
            <person name="Medema M.H."/>
            <person name="Devos D.P."/>
            <person name="Kaster A.-K."/>
            <person name="Ovreas L."/>
            <person name="Rohde M."/>
            <person name="Galperin M.Y."/>
            <person name="Jogler C."/>
        </authorList>
    </citation>
    <scope>NUCLEOTIDE SEQUENCE [LARGE SCALE GENOMIC DNA]</scope>
    <source>
        <strain evidence="7 8">Pla22</strain>
    </source>
</reference>
<sequence>MNDDQFERLLCETEGIAATEVQSRVGEEIAKHGDQLSDRQRVDLLYLEYLTRSSDGDTNVLDDLCQRYPETATKLKRQAEVDTELSRLDDDADLDSPSIDQPATPDKIGEYTVVEKIGEGSQAEVYRVIHPMLRCELAMKVGKCPTEAADRILDEGRLLVTVNDSGIARVIDAGLWQDRPFIVSELIRGVTLKQRVDNRALSHRESAEIVMRLARTVESLHSAGIVHCDIKSTNVLVDTAGNPKLVDFGLAINRSVDAWDQNAVNRGDHSGGTLVYMAPELFSSTTGTGRHHSRQPVSDVFSLGSLLYFALVGDHPYASASSRDIVERVATGKWNREALHASGAPKKLIELCEAAMVVTPNERTESAGLFATELQHWLQRQDSQPLRTKTIIAVAIVSLGLIGWIAWRPGTTGSTAPLPLVTLPVATASVDQLGSLDVKIWSEDRAFELVHRVPVRSGEGVQINAPLRGGRRGELWLVSSEGNAERLASFPVEDESRWVHYPAELDRAVPLTGPAGTEAVVWLEFPNHHQTRGDESLRQLSKTLRPSEKWPSIDDAMVFRLVDGSLSVEQDGRSFGSPQEIEAPSAIVQKHLRQASEELTAQGVSVEIIAFSHAD</sequence>
<evidence type="ECO:0000313" key="8">
    <source>
        <dbReference type="Proteomes" id="UP000316598"/>
    </source>
</evidence>
<evidence type="ECO:0000256" key="4">
    <source>
        <dbReference type="ARBA" id="ARBA00022840"/>
    </source>
</evidence>
<dbReference type="InterPro" id="IPR000719">
    <property type="entry name" value="Prot_kinase_dom"/>
</dbReference>
<comment type="caution">
    <text evidence="7">The sequence shown here is derived from an EMBL/GenBank/DDBJ whole genome shotgun (WGS) entry which is preliminary data.</text>
</comment>
<keyword evidence="3 7" id="KW-0418">Kinase</keyword>
<keyword evidence="8" id="KW-1185">Reference proteome</keyword>
<evidence type="ECO:0000256" key="5">
    <source>
        <dbReference type="SAM" id="MobiDB-lite"/>
    </source>
</evidence>
<gene>
    <name evidence="7" type="primary">pknL</name>
    <name evidence="7" type="ORF">Pla22_42120</name>
</gene>
<organism evidence="7 8">
    <name type="scientific">Rubripirellula amarantea</name>
    <dbReference type="NCBI Taxonomy" id="2527999"/>
    <lineage>
        <taxon>Bacteria</taxon>
        <taxon>Pseudomonadati</taxon>
        <taxon>Planctomycetota</taxon>
        <taxon>Planctomycetia</taxon>
        <taxon>Pirellulales</taxon>
        <taxon>Pirellulaceae</taxon>
        <taxon>Rubripirellula</taxon>
    </lineage>
</organism>
<dbReference type="PROSITE" id="PS00108">
    <property type="entry name" value="PROTEIN_KINASE_ST"/>
    <property type="match status" value="1"/>
</dbReference>
<dbReference type="CDD" id="cd14014">
    <property type="entry name" value="STKc_PknB_like"/>
    <property type="match status" value="1"/>
</dbReference>
<dbReference type="GO" id="GO:0004674">
    <property type="term" value="F:protein serine/threonine kinase activity"/>
    <property type="evidence" value="ECO:0007669"/>
    <property type="project" value="UniProtKB-EC"/>
</dbReference>
<keyword evidence="1 7" id="KW-0808">Transferase</keyword>
<dbReference type="EC" id="2.7.11.1" evidence="7"/>
<keyword evidence="4" id="KW-0067">ATP-binding</keyword>
<dbReference type="Proteomes" id="UP000316598">
    <property type="component" value="Unassembled WGS sequence"/>
</dbReference>
<dbReference type="PANTHER" id="PTHR43289">
    <property type="entry name" value="MITOGEN-ACTIVATED PROTEIN KINASE KINASE KINASE 20-RELATED"/>
    <property type="match status" value="1"/>
</dbReference>
<dbReference type="PROSITE" id="PS50011">
    <property type="entry name" value="PROTEIN_KINASE_DOM"/>
    <property type="match status" value="1"/>
</dbReference>
<evidence type="ECO:0000256" key="1">
    <source>
        <dbReference type="ARBA" id="ARBA00022679"/>
    </source>
</evidence>
<feature type="compositionally biased region" description="Basic and acidic residues" evidence="5">
    <location>
        <begin position="78"/>
        <end position="89"/>
    </location>
</feature>
<dbReference type="GO" id="GO:0005524">
    <property type="term" value="F:ATP binding"/>
    <property type="evidence" value="ECO:0007669"/>
    <property type="project" value="UniProtKB-KW"/>
</dbReference>
<dbReference type="InterPro" id="IPR011009">
    <property type="entry name" value="Kinase-like_dom_sf"/>
</dbReference>
<dbReference type="Gene3D" id="1.10.510.10">
    <property type="entry name" value="Transferase(Phosphotransferase) domain 1"/>
    <property type="match status" value="1"/>
</dbReference>
<dbReference type="AlphaFoldDB" id="A0A5C5WKY3"/>
<dbReference type="SUPFAM" id="SSF56112">
    <property type="entry name" value="Protein kinase-like (PK-like)"/>
    <property type="match status" value="1"/>
</dbReference>
<feature type="region of interest" description="Disordered" evidence="5">
    <location>
        <begin position="78"/>
        <end position="105"/>
    </location>
</feature>
<name>A0A5C5WKY3_9BACT</name>
<evidence type="ECO:0000259" key="6">
    <source>
        <dbReference type="PROSITE" id="PS50011"/>
    </source>
</evidence>
<dbReference type="InterPro" id="IPR008271">
    <property type="entry name" value="Ser/Thr_kinase_AS"/>
</dbReference>
<evidence type="ECO:0000256" key="3">
    <source>
        <dbReference type="ARBA" id="ARBA00022777"/>
    </source>
</evidence>
<accession>A0A5C5WKY3</accession>
<keyword evidence="2" id="KW-0547">Nucleotide-binding</keyword>
<dbReference type="RefSeq" id="WP_146516482.1">
    <property type="nucleotide sequence ID" value="NZ_SJPI01000002.1"/>
</dbReference>
<dbReference type="OrthoDB" id="263922at2"/>